<organism evidence="11 12">
    <name type="scientific">Mortierella polycephala</name>
    <dbReference type="NCBI Taxonomy" id="41804"/>
    <lineage>
        <taxon>Eukaryota</taxon>
        <taxon>Fungi</taxon>
        <taxon>Fungi incertae sedis</taxon>
        <taxon>Mucoromycota</taxon>
        <taxon>Mortierellomycotina</taxon>
        <taxon>Mortierellomycetes</taxon>
        <taxon>Mortierellales</taxon>
        <taxon>Mortierellaceae</taxon>
        <taxon>Mortierella</taxon>
    </lineage>
</organism>
<dbReference type="OrthoDB" id="64767at2759"/>
<dbReference type="EMBL" id="JAAAJA010000007">
    <property type="protein sequence ID" value="KAG0267169.1"/>
    <property type="molecule type" value="Genomic_DNA"/>
</dbReference>
<dbReference type="FunFam" id="3.40.50.300:FF:000141">
    <property type="entry name" value="ATP-dependent RNA helicase DOB1"/>
    <property type="match status" value="1"/>
</dbReference>
<dbReference type="SMART" id="SM00487">
    <property type="entry name" value="DEXDc"/>
    <property type="match status" value="1"/>
</dbReference>
<dbReference type="GO" id="GO:0005634">
    <property type="term" value="C:nucleus"/>
    <property type="evidence" value="ECO:0007669"/>
    <property type="project" value="UniProtKB-SubCell"/>
</dbReference>
<gene>
    <name evidence="11" type="primary">MTR4_2</name>
    <name evidence="11" type="ORF">BG011_008462</name>
</gene>
<dbReference type="Gene3D" id="2.40.30.300">
    <property type="match status" value="1"/>
</dbReference>
<dbReference type="InterPro" id="IPR027417">
    <property type="entry name" value="P-loop_NTPase"/>
</dbReference>
<evidence type="ECO:0000256" key="1">
    <source>
        <dbReference type="ARBA" id="ARBA00004123"/>
    </source>
</evidence>
<proteinExistence type="inferred from homology"/>
<comment type="caution">
    <text evidence="11">The sequence shown here is derived from an EMBL/GenBank/DDBJ whole genome shotgun (WGS) entry which is preliminary data.</text>
</comment>
<reference evidence="11" key="1">
    <citation type="journal article" date="2020" name="Fungal Divers.">
        <title>Resolving the Mortierellaceae phylogeny through synthesis of multi-gene phylogenetics and phylogenomics.</title>
        <authorList>
            <person name="Vandepol N."/>
            <person name="Liber J."/>
            <person name="Desiro A."/>
            <person name="Na H."/>
            <person name="Kennedy M."/>
            <person name="Barry K."/>
            <person name="Grigoriev I.V."/>
            <person name="Miller A.N."/>
            <person name="O'Donnell K."/>
            <person name="Stajich J.E."/>
            <person name="Bonito G."/>
        </authorList>
    </citation>
    <scope>NUCLEOTIDE SEQUENCE</scope>
    <source>
        <strain evidence="11">KOD948</strain>
    </source>
</reference>
<comment type="similarity">
    <text evidence="2">Belongs to the helicase family. SKI2 subfamily.</text>
</comment>
<evidence type="ECO:0000256" key="2">
    <source>
        <dbReference type="ARBA" id="ARBA00010140"/>
    </source>
</evidence>
<dbReference type="Pfam" id="PF00271">
    <property type="entry name" value="Helicase_C"/>
    <property type="match status" value="1"/>
</dbReference>
<evidence type="ECO:0000313" key="11">
    <source>
        <dbReference type="EMBL" id="KAG0267169.1"/>
    </source>
</evidence>
<evidence type="ECO:0000259" key="10">
    <source>
        <dbReference type="PROSITE" id="PS51194"/>
    </source>
</evidence>
<dbReference type="CDD" id="cd18795">
    <property type="entry name" value="SF2_C_Ski2"/>
    <property type="match status" value="1"/>
</dbReference>
<dbReference type="GO" id="GO:0000460">
    <property type="term" value="P:maturation of 5.8S rRNA"/>
    <property type="evidence" value="ECO:0007669"/>
    <property type="project" value="TreeGrafter"/>
</dbReference>
<name>A0A9P6QHB3_9FUNG</name>
<dbReference type="InterPro" id="IPR011545">
    <property type="entry name" value="DEAD/DEAH_box_helicase_dom"/>
</dbReference>
<comment type="subcellular location">
    <subcellularLocation>
        <location evidence="1">Nucleus</location>
    </subcellularLocation>
</comment>
<dbReference type="GO" id="GO:0016787">
    <property type="term" value="F:hydrolase activity"/>
    <property type="evidence" value="ECO:0007669"/>
    <property type="project" value="UniProtKB-KW"/>
</dbReference>
<dbReference type="PIRSF" id="PIRSF005198">
    <property type="entry name" value="Antiviral_helicase_SKI2"/>
    <property type="match status" value="1"/>
</dbReference>
<dbReference type="InterPro" id="IPR025696">
    <property type="entry name" value="Beta-barrel_MTR4"/>
</dbReference>
<feature type="compositionally biased region" description="Polar residues" evidence="8">
    <location>
        <begin position="39"/>
        <end position="49"/>
    </location>
</feature>
<dbReference type="FunFam" id="3.40.50.300:FF:000083">
    <property type="entry name" value="ATP-dependent RNA helicase DOB1"/>
    <property type="match status" value="1"/>
</dbReference>
<dbReference type="GO" id="GO:0005524">
    <property type="term" value="F:ATP binding"/>
    <property type="evidence" value="ECO:0007669"/>
    <property type="project" value="UniProtKB-KW"/>
</dbReference>
<dbReference type="InterPro" id="IPR001650">
    <property type="entry name" value="Helicase_C-like"/>
</dbReference>
<dbReference type="GO" id="GO:0006401">
    <property type="term" value="P:RNA catabolic process"/>
    <property type="evidence" value="ECO:0007669"/>
    <property type="project" value="InterPro"/>
</dbReference>
<keyword evidence="6" id="KW-0067">ATP-binding</keyword>
<dbReference type="InterPro" id="IPR014001">
    <property type="entry name" value="Helicase_ATP-bd"/>
</dbReference>
<dbReference type="Proteomes" id="UP000726737">
    <property type="component" value="Unassembled WGS sequence"/>
</dbReference>
<dbReference type="Gene3D" id="3.40.50.300">
    <property type="entry name" value="P-loop containing nucleotide triphosphate hydrolases"/>
    <property type="match status" value="2"/>
</dbReference>
<dbReference type="InterPro" id="IPR050699">
    <property type="entry name" value="RNA-DNA_Helicase"/>
</dbReference>
<evidence type="ECO:0000259" key="9">
    <source>
        <dbReference type="PROSITE" id="PS51192"/>
    </source>
</evidence>
<evidence type="ECO:0000256" key="7">
    <source>
        <dbReference type="ARBA" id="ARBA00023242"/>
    </source>
</evidence>
<evidence type="ECO:0000256" key="3">
    <source>
        <dbReference type="ARBA" id="ARBA00022741"/>
    </source>
</evidence>
<dbReference type="CDD" id="cd18024">
    <property type="entry name" value="DEXHc_Mtr4-like"/>
    <property type="match status" value="1"/>
</dbReference>
<feature type="compositionally biased region" description="Low complexity" evidence="8">
    <location>
        <begin position="94"/>
        <end position="108"/>
    </location>
</feature>
<evidence type="ECO:0000313" key="12">
    <source>
        <dbReference type="Proteomes" id="UP000726737"/>
    </source>
</evidence>
<accession>A0A9P6QHB3</accession>
<dbReference type="SMART" id="SM00490">
    <property type="entry name" value="HELICc"/>
    <property type="match status" value="1"/>
</dbReference>
<dbReference type="Pfam" id="PF08148">
    <property type="entry name" value="DSHCT"/>
    <property type="match status" value="1"/>
</dbReference>
<feature type="domain" description="Helicase C-terminal" evidence="10">
    <location>
        <begin position="438"/>
        <end position="639"/>
    </location>
</feature>
<dbReference type="Pfam" id="PF13234">
    <property type="entry name" value="MTR4_beta-barrel"/>
    <property type="match status" value="1"/>
</dbReference>
<feature type="region of interest" description="Disordered" evidence="8">
    <location>
        <begin position="90"/>
        <end position="120"/>
    </location>
</feature>
<dbReference type="SMART" id="SM01142">
    <property type="entry name" value="DSHCT"/>
    <property type="match status" value="1"/>
</dbReference>
<dbReference type="AlphaFoldDB" id="A0A9P6QHB3"/>
<dbReference type="InterPro" id="IPR012961">
    <property type="entry name" value="Ski2/MTR4_C"/>
</dbReference>
<dbReference type="PANTHER" id="PTHR12131:SF7">
    <property type="entry name" value="EXOSOME RNA HELICASE MTR4"/>
    <property type="match status" value="1"/>
</dbReference>
<sequence>MFSGNTDGFDVFNADNAEDYSNYATDTTTALRRNKKAQQLKSSQATHNQSGSSNNDSTSTHTTPTRSSHRSILTSEDADQDMNVHMNHAEDDQGNLISGSNSTSSISSRADLENQENGQDESMPIVADSFDQDFVNQVASAAGLMPTADGANVQLTHQVRHQVALPPNWKYTPITQHVPLDPPARTYPFKLDAFQRLATYSIERGESVLVSAHTSAGKTVVAEYAIAMGLKNKQRVIYTSPIKALSNQKYRELLHEFGDVGLMTGDVTMNPHASVLVMTTEILRGMLYRGSEVIREIAWVIFDEIHYMKDLSRGVVWEETIILLPPQCHYVFLSATIPNAMEFAEWICKIKEQPCHVVYTDYRPTPLQHYLFPKGAEGIYLVMNEKGQFQEDSFRNALRSLEDRSAEKTTEIRGKKWGTGQTKAKSRNDIVVSDEPPEIYKLVKMIISKHNHPVIVFSFGKKECESFAMQMTKMEINDKAESDMVEQVYNSAISSLAKEDQELSQIQNMLPMLQRGIGIHHAGLLPILKEVIELLFQEGLLKVLFATETFSIGLNMPAKTVLFTSVKKFDGVHMRWLTGAEYIQMSGRAGRRGLDERGIVIMMLDEKMDPEVARSMVKGNADSLDSAFHISYHMLMNLIRVEGASPEYMLERCFFQFQNSVHLPELKKELARLNDIRQKMIVEDDAMAASYHKIRAQLDGLARDVRAIVNSPEKALPFMTSGRVLNIRIKDQAFGWGILLRWKKMANKQKGSGQRVKEKPYFVLEVLLSCAPDTIVTVGPDGAASNVKACPPGEKGEVLAVPVLLSDVEYIGVPLLFLQRDIRESPDARQTAYKALLQLQKRFPDGVPILDPVEDMNIRTPPFQKTIRRIEELERLLFEHPLTKRGDEDVRRIYGAYLERDWIDNKIKAQKQQVAAAVSIAQMDELKARKRVLRRLGHLSDSDILEVKGRVVCEIPSVDALLLTEMMFTGTFSDLSVEKIVALLSCFCFKAQLEAPALLSRELSGPLRMMQGLARKIAKMEKECKVPDVDEDEYVLTLRFDLMDVVYAWANGATFDEIVEMTDAYEGAIVRTLRSLNELLSQLAAAASSIGNSELETKFKTGIERIKRGVVFASSLYVQ</sequence>
<evidence type="ECO:0000256" key="5">
    <source>
        <dbReference type="ARBA" id="ARBA00022806"/>
    </source>
</evidence>
<keyword evidence="4" id="KW-0378">Hydrolase</keyword>
<dbReference type="Pfam" id="PF21408">
    <property type="entry name" value="MTR4-like_stalk"/>
    <property type="match status" value="1"/>
</dbReference>
<evidence type="ECO:0000256" key="8">
    <source>
        <dbReference type="SAM" id="MobiDB-lite"/>
    </source>
</evidence>
<keyword evidence="5 11" id="KW-0347">Helicase</keyword>
<keyword evidence="3" id="KW-0547">Nucleotide-binding</keyword>
<dbReference type="Pfam" id="PF00270">
    <property type="entry name" value="DEAD"/>
    <property type="match status" value="1"/>
</dbReference>
<feature type="domain" description="Helicase ATP-binding" evidence="9">
    <location>
        <begin position="199"/>
        <end position="355"/>
    </location>
</feature>
<keyword evidence="7" id="KW-0539">Nucleus</keyword>
<keyword evidence="12" id="KW-1185">Reference proteome</keyword>
<dbReference type="GO" id="GO:0003724">
    <property type="term" value="F:RNA helicase activity"/>
    <property type="evidence" value="ECO:0007669"/>
    <property type="project" value="InterPro"/>
</dbReference>
<dbReference type="InterPro" id="IPR016438">
    <property type="entry name" value="SKI2-like"/>
</dbReference>
<dbReference type="SUPFAM" id="SSF52540">
    <property type="entry name" value="P-loop containing nucleoside triphosphate hydrolases"/>
    <property type="match status" value="1"/>
</dbReference>
<dbReference type="GO" id="GO:0003723">
    <property type="term" value="F:RNA binding"/>
    <property type="evidence" value="ECO:0007669"/>
    <property type="project" value="InterPro"/>
</dbReference>
<feature type="region of interest" description="Disordered" evidence="8">
    <location>
        <begin position="33"/>
        <end position="72"/>
    </location>
</feature>
<dbReference type="Gene3D" id="1.10.3380.30">
    <property type="match status" value="1"/>
</dbReference>
<dbReference type="PROSITE" id="PS51192">
    <property type="entry name" value="HELICASE_ATP_BIND_1"/>
    <property type="match status" value="1"/>
</dbReference>
<evidence type="ECO:0000256" key="6">
    <source>
        <dbReference type="ARBA" id="ARBA00022840"/>
    </source>
</evidence>
<dbReference type="PANTHER" id="PTHR12131">
    <property type="entry name" value="ATP-DEPENDENT RNA AND DNA HELICASE"/>
    <property type="match status" value="1"/>
</dbReference>
<feature type="compositionally biased region" description="Low complexity" evidence="8">
    <location>
        <begin position="50"/>
        <end position="66"/>
    </location>
</feature>
<dbReference type="InterPro" id="IPR048392">
    <property type="entry name" value="MTR4-like_stalk"/>
</dbReference>
<protein>
    <submittedName>
        <fullName evidence="11">ATP-dependent RNA helicase mtr4</fullName>
    </submittedName>
</protein>
<dbReference type="PROSITE" id="PS51194">
    <property type="entry name" value="HELICASE_CTER"/>
    <property type="match status" value="1"/>
</dbReference>
<evidence type="ECO:0000256" key="4">
    <source>
        <dbReference type="ARBA" id="ARBA00022801"/>
    </source>
</evidence>